<keyword evidence="2" id="KW-1185">Reference proteome</keyword>
<sequence length="182" mass="20465">MKKCAPGPHFVEDHQLEVLAGPMADGRITRRAGEAGCDVEDLDKRLPPWADDLSRQLWKTRARLQMNHANLATSLKAEVGADIVRLWDRRDIHILPFRGRFSRGITPSTVRPGKRGGMEDLQPALELRLPENFPAPGQQAVDLENCLVWAVQESWEHHRFVKGNIEPRGTGRPDTNLEVALS</sequence>
<dbReference type="AlphaFoldDB" id="A0A9P6ANR1"/>
<proteinExistence type="predicted"/>
<dbReference type="Proteomes" id="UP000886523">
    <property type="component" value="Unassembled WGS sequence"/>
</dbReference>
<dbReference type="EMBL" id="MU129041">
    <property type="protein sequence ID" value="KAF9509172.1"/>
    <property type="molecule type" value="Genomic_DNA"/>
</dbReference>
<comment type="caution">
    <text evidence="1">The sequence shown here is derived from an EMBL/GenBank/DDBJ whole genome shotgun (WGS) entry which is preliminary data.</text>
</comment>
<accession>A0A9P6ANR1</accession>
<gene>
    <name evidence="1" type="ORF">BS47DRAFT_1365445</name>
</gene>
<evidence type="ECO:0000313" key="2">
    <source>
        <dbReference type="Proteomes" id="UP000886523"/>
    </source>
</evidence>
<evidence type="ECO:0000313" key="1">
    <source>
        <dbReference type="EMBL" id="KAF9509172.1"/>
    </source>
</evidence>
<organism evidence="1 2">
    <name type="scientific">Hydnum rufescens UP504</name>
    <dbReference type="NCBI Taxonomy" id="1448309"/>
    <lineage>
        <taxon>Eukaryota</taxon>
        <taxon>Fungi</taxon>
        <taxon>Dikarya</taxon>
        <taxon>Basidiomycota</taxon>
        <taxon>Agaricomycotina</taxon>
        <taxon>Agaricomycetes</taxon>
        <taxon>Cantharellales</taxon>
        <taxon>Hydnaceae</taxon>
        <taxon>Hydnum</taxon>
    </lineage>
</organism>
<reference evidence="1" key="1">
    <citation type="journal article" date="2020" name="Nat. Commun.">
        <title>Large-scale genome sequencing of mycorrhizal fungi provides insights into the early evolution of symbiotic traits.</title>
        <authorList>
            <person name="Miyauchi S."/>
            <person name="Kiss E."/>
            <person name="Kuo A."/>
            <person name="Drula E."/>
            <person name="Kohler A."/>
            <person name="Sanchez-Garcia M."/>
            <person name="Morin E."/>
            <person name="Andreopoulos B."/>
            <person name="Barry K.W."/>
            <person name="Bonito G."/>
            <person name="Buee M."/>
            <person name="Carver A."/>
            <person name="Chen C."/>
            <person name="Cichocki N."/>
            <person name="Clum A."/>
            <person name="Culley D."/>
            <person name="Crous P.W."/>
            <person name="Fauchery L."/>
            <person name="Girlanda M."/>
            <person name="Hayes R.D."/>
            <person name="Keri Z."/>
            <person name="LaButti K."/>
            <person name="Lipzen A."/>
            <person name="Lombard V."/>
            <person name="Magnuson J."/>
            <person name="Maillard F."/>
            <person name="Murat C."/>
            <person name="Nolan M."/>
            <person name="Ohm R.A."/>
            <person name="Pangilinan J."/>
            <person name="Pereira M.F."/>
            <person name="Perotto S."/>
            <person name="Peter M."/>
            <person name="Pfister S."/>
            <person name="Riley R."/>
            <person name="Sitrit Y."/>
            <person name="Stielow J.B."/>
            <person name="Szollosi G."/>
            <person name="Zifcakova L."/>
            <person name="Stursova M."/>
            <person name="Spatafora J.W."/>
            <person name="Tedersoo L."/>
            <person name="Vaario L.M."/>
            <person name="Yamada A."/>
            <person name="Yan M."/>
            <person name="Wang P."/>
            <person name="Xu J."/>
            <person name="Bruns T."/>
            <person name="Baldrian P."/>
            <person name="Vilgalys R."/>
            <person name="Dunand C."/>
            <person name="Henrissat B."/>
            <person name="Grigoriev I.V."/>
            <person name="Hibbett D."/>
            <person name="Nagy L.G."/>
            <person name="Martin F.M."/>
        </authorList>
    </citation>
    <scope>NUCLEOTIDE SEQUENCE</scope>
    <source>
        <strain evidence="1">UP504</strain>
    </source>
</reference>
<name>A0A9P6ANR1_9AGAM</name>
<protein>
    <submittedName>
        <fullName evidence="1">Uncharacterized protein</fullName>
    </submittedName>
</protein>